<dbReference type="PANTHER" id="PTHR43767:SF7">
    <property type="entry name" value="MEDIUM_LONG-CHAIN-FATTY-ACID--COA LIGASE FADD8"/>
    <property type="match status" value="1"/>
</dbReference>
<evidence type="ECO:0000259" key="1">
    <source>
        <dbReference type="Pfam" id="PF00501"/>
    </source>
</evidence>
<feature type="domain" description="AMP-binding enzyme C-terminal" evidence="2">
    <location>
        <begin position="416"/>
        <end position="491"/>
    </location>
</feature>
<proteinExistence type="predicted"/>
<reference evidence="3" key="1">
    <citation type="submission" date="2021-06" db="EMBL/GenBank/DDBJ databases">
        <title>Thalassococcus sp. CAU 1522 isolated from sea sand, Republic of Korea.</title>
        <authorList>
            <person name="Kim W."/>
        </authorList>
    </citation>
    <scope>NUCLEOTIDE SEQUENCE</scope>
    <source>
        <strain evidence="3">CAU 1522</strain>
    </source>
</reference>
<dbReference type="InterPro" id="IPR020845">
    <property type="entry name" value="AMP-binding_CS"/>
</dbReference>
<dbReference type="InterPro" id="IPR025110">
    <property type="entry name" value="AMP-bd_C"/>
</dbReference>
<dbReference type="RefSeq" id="WP_217779905.1">
    <property type="nucleotide sequence ID" value="NZ_JAHRWL010000003.1"/>
</dbReference>
<dbReference type="PROSITE" id="PS00455">
    <property type="entry name" value="AMP_BINDING"/>
    <property type="match status" value="1"/>
</dbReference>
<organism evidence="3 4">
    <name type="scientific">Thalassococcus arenae</name>
    <dbReference type="NCBI Taxonomy" id="2851652"/>
    <lineage>
        <taxon>Bacteria</taxon>
        <taxon>Pseudomonadati</taxon>
        <taxon>Pseudomonadota</taxon>
        <taxon>Alphaproteobacteria</taxon>
        <taxon>Rhodobacterales</taxon>
        <taxon>Roseobacteraceae</taxon>
        <taxon>Thalassococcus</taxon>
    </lineage>
</organism>
<dbReference type="EMBL" id="JAHRWL010000003">
    <property type="protein sequence ID" value="MBV2361513.1"/>
    <property type="molecule type" value="Genomic_DNA"/>
</dbReference>
<dbReference type="Proteomes" id="UP001166293">
    <property type="component" value="Unassembled WGS sequence"/>
</dbReference>
<evidence type="ECO:0000313" key="4">
    <source>
        <dbReference type="Proteomes" id="UP001166293"/>
    </source>
</evidence>
<dbReference type="InterPro" id="IPR050237">
    <property type="entry name" value="ATP-dep_AMP-bd_enzyme"/>
</dbReference>
<dbReference type="Pfam" id="PF13193">
    <property type="entry name" value="AMP-binding_C"/>
    <property type="match status" value="1"/>
</dbReference>
<gene>
    <name evidence="3" type="ORF">KUH32_17250</name>
</gene>
<evidence type="ECO:0000313" key="3">
    <source>
        <dbReference type="EMBL" id="MBV2361513.1"/>
    </source>
</evidence>
<accession>A0ABS6NCL1</accession>
<sequence length="506" mass="54461">MNPATWLARAAARHGTAPALFKGTTQEADYAAFAARAAGVGAALAQRGIGKGDRVALFMQNSTEYLEALYGIWWTGAAAVPINGKLHEDEAAWIIGESDVSLVFADDKSAAALADRVSVDIISTQGAGFDRMREQTGNPQPVPLADKDIAWLFFTSGTTGRPKGVMMSCANIASMTLSYFVDVDDVRMEDAILYAAPMSHGAGLYNFMHVLRAARHVVPESGGFDAREILSLATQVGPVSMFAAPTMVRRLVDAAKATGHDGEGLRTIVYAGGPMYEADILEAVEVMGPRFVQIYGQGECPMGITALSRLDVADRKSPRWRARLNSVGRAQCTVEVAILDADGRELPRGDVGEIAVRGATVMPGYWRNPTATAETLKGGWLWTGDIGWMDEDGYVTLQDRSKDVIISGGSNIYPREVEEVLLTHPAVHEVAVVGKPDPEWGEVVVAFVACVPGQTADAAVLDALCLDRIARFKRPKTYRFVDALPKNNYGKVVKTDLREILKGDAT</sequence>
<evidence type="ECO:0000259" key="2">
    <source>
        <dbReference type="Pfam" id="PF13193"/>
    </source>
</evidence>
<keyword evidence="4" id="KW-1185">Reference proteome</keyword>
<dbReference type="Pfam" id="PF00501">
    <property type="entry name" value="AMP-binding"/>
    <property type="match status" value="1"/>
</dbReference>
<name>A0ABS6NCL1_9RHOB</name>
<feature type="domain" description="AMP-dependent synthetase/ligase" evidence="1">
    <location>
        <begin position="8"/>
        <end position="366"/>
    </location>
</feature>
<comment type="caution">
    <text evidence="3">The sequence shown here is derived from an EMBL/GenBank/DDBJ whole genome shotgun (WGS) entry which is preliminary data.</text>
</comment>
<dbReference type="PANTHER" id="PTHR43767">
    <property type="entry name" value="LONG-CHAIN-FATTY-ACID--COA LIGASE"/>
    <property type="match status" value="1"/>
</dbReference>
<protein>
    <submittedName>
        <fullName evidence="3">AMP-binding protein</fullName>
    </submittedName>
</protein>
<dbReference type="InterPro" id="IPR000873">
    <property type="entry name" value="AMP-dep_synth/lig_dom"/>
</dbReference>